<comment type="subcellular location">
    <subcellularLocation>
        <location evidence="1">Cell membrane</location>
        <topology evidence="1">Multi-pass membrane protein</topology>
    </subcellularLocation>
</comment>
<evidence type="ECO:0000313" key="12">
    <source>
        <dbReference type="Proteomes" id="UP000007038"/>
    </source>
</evidence>
<gene>
    <name evidence="11" type="ordered locus">CKC_04800</name>
</gene>
<feature type="transmembrane region" description="Helical" evidence="8">
    <location>
        <begin position="317"/>
        <end position="343"/>
    </location>
</feature>
<organism evidence="11 12">
    <name type="scientific">Liberibacter solanacearum (strain CLso-ZC1)</name>
    <dbReference type="NCBI Taxonomy" id="658172"/>
    <lineage>
        <taxon>Bacteria</taxon>
        <taxon>Pseudomonadati</taxon>
        <taxon>Pseudomonadota</taxon>
        <taxon>Alphaproteobacteria</taxon>
        <taxon>Hyphomicrobiales</taxon>
        <taxon>Rhizobiaceae</taxon>
        <taxon>Liberibacter</taxon>
    </lineage>
</organism>
<evidence type="ECO:0000259" key="9">
    <source>
        <dbReference type="Pfam" id="PF02687"/>
    </source>
</evidence>
<dbReference type="HOGENOM" id="CLU_000604_8_1_5"/>
<dbReference type="InterPro" id="IPR025857">
    <property type="entry name" value="MacB_PCD"/>
</dbReference>
<dbReference type="KEGG" id="lso:CKC_04800"/>
<dbReference type="PANTHER" id="PTHR30489">
    <property type="entry name" value="LIPOPROTEIN-RELEASING SYSTEM TRANSMEMBRANE PROTEIN LOLE"/>
    <property type="match status" value="1"/>
</dbReference>
<evidence type="ECO:0000313" key="11">
    <source>
        <dbReference type="EMBL" id="ADR52709.1"/>
    </source>
</evidence>
<sequence>MIFFSRFEVAIAWRYLFSRRKESFISIASSVSFIGVMIGVMALIVVMSVMNGFRADMIKRILGINGHIIIQQKYYPLVDYQSLSKKLSSIPDVTQVSPFVTGQAFISSMNSRGSGVSVRGISSKDFSHIKKSFSRFYGGLNDFDQGKGIVIGEDLARVLGISIGDKIKILSPYGDITPLGIGTRSKSYTVSAIFQIRIPDYDSGMIYMPLEEAQLYFNIENAVSGIEIFVKDPDMIEKSRKNIIDIFGNDVSIVDWQQRYQMFFYAMQVESNAMFVILALIVLVASLNIISGLVMLVKEKRRDIAILRTMGARISSIMAIFFMIGAFIGISGTCAGVIIGILISVNVEVIRQFFLNAFGVVIFDTEAYLLTELPSKISWIEVSWIVAMTVFLSLLATIFPSWKASRIDPVKALRYE</sequence>
<dbReference type="Pfam" id="PF02687">
    <property type="entry name" value="FtsX"/>
    <property type="match status" value="1"/>
</dbReference>
<dbReference type="GeneID" id="96886397"/>
<dbReference type="GO" id="GO:0042953">
    <property type="term" value="P:lipoprotein transport"/>
    <property type="evidence" value="ECO:0007669"/>
    <property type="project" value="InterPro"/>
</dbReference>
<dbReference type="EMBL" id="CP002371">
    <property type="protein sequence ID" value="ADR52709.1"/>
    <property type="molecule type" value="Genomic_DNA"/>
</dbReference>
<dbReference type="NCBIfam" id="TIGR02212">
    <property type="entry name" value="lolCE"/>
    <property type="match status" value="1"/>
</dbReference>
<name>E4UDN1_LIBSC</name>
<feature type="domain" description="MacB-like periplasmic core" evidence="10">
    <location>
        <begin position="31"/>
        <end position="243"/>
    </location>
</feature>
<proteinExistence type="inferred from homology"/>
<reference evidence="11 12" key="3">
    <citation type="journal article" date="2011" name="PLoS ONE">
        <title>The Complete Genome Sequence of 'Candidatus Liberibacter solanacearum', the Bacterium Associated with Potato Zebra Chip Disease.</title>
        <authorList>
            <person name="Lin H."/>
            <person name="Lou B."/>
            <person name="Glynn J.M."/>
            <person name="Doddapaneni H."/>
            <person name="Civerolo E.L."/>
            <person name="Chen C."/>
            <person name="Duan Y."/>
            <person name="Zhou L."/>
            <person name="Vahling C.M."/>
        </authorList>
    </citation>
    <scope>NUCLEOTIDE SEQUENCE [LARGE SCALE GENOMIC DNA]</scope>
    <source>
        <strain evidence="11 12">CLso-ZC1</strain>
    </source>
</reference>
<accession>E4UDN1</accession>
<protein>
    <submittedName>
        <fullName evidence="11">Lipoprotein releasing system, transmembrane protein, LolC/E family</fullName>
    </submittedName>
</protein>
<dbReference type="STRING" id="658172.CKC_04800"/>
<evidence type="ECO:0000256" key="6">
    <source>
        <dbReference type="ARBA" id="ARBA00022989"/>
    </source>
</evidence>
<keyword evidence="4" id="KW-1003">Cell membrane</keyword>
<feature type="transmembrane region" description="Helical" evidence="8">
    <location>
        <begin position="24"/>
        <end position="50"/>
    </location>
</feature>
<reference key="2">
    <citation type="submission" date="2010-11" db="EMBL/GenBank/DDBJ databases">
        <authorList>
            <person name="Lin H."/>
            <person name="Doddapaneni H.V."/>
            <person name="Lou B."/>
            <person name="Civerolo E.L."/>
            <person name="Chen C."/>
            <person name="Duan Y."/>
            <person name="Zhou L."/>
            <person name="Glynn J."/>
        </authorList>
    </citation>
    <scope>NUCLEOTIDE SEQUENCE</scope>
    <source>
        <strain>CLso-ZC1</strain>
    </source>
</reference>
<dbReference type="AlphaFoldDB" id="E4UDN1"/>
<dbReference type="GO" id="GO:0098797">
    <property type="term" value="C:plasma membrane protein complex"/>
    <property type="evidence" value="ECO:0007669"/>
    <property type="project" value="TreeGrafter"/>
</dbReference>
<feature type="transmembrane region" description="Helical" evidence="8">
    <location>
        <begin position="382"/>
        <end position="402"/>
    </location>
</feature>
<evidence type="ECO:0000256" key="8">
    <source>
        <dbReference type="SAM" id="Phobius"/>
    </source>
</evidence>
<keyword evidence="3" id="KW-0813">Transport</keyword>
<evidence type="ECO:0000256" key="7">
    <source>
        <dbReference type="ARBA" id="ARBA00023136"/>
    </source>
</evidence>
<dbReference type="InterPro" id="IPR051447">
    <property type="entry name" value="Lipoprotein-release_system"/>
</dbReference>
<feature type="domain" description="ABC3 transporter permease C-terminal" evidence="9">
    <location>
        <begin position="276"/>
        <end position="409"/>
    </location>
</feature>
<evidence type="ECO:0000256" key="2">
    <source>
        <dbReference type="ARBA" id="ARBA00005236"/>
    </source>
</evidence>
<dbReference type="Pfam" id="PF12704">
    <property type="entry name" value="MacB_PCD"/>
    <property type="match status" value="1"/>
</dbReference>
<dbReference type="GO" id="GO:0044874">
    <property type="term" value="P:lipoprotein localization to outer membrane"/>
    <property type="evidence" value="ECO:0007669"/>
    <property type="project" value="TreeGrafter"/>
</dbReference>
<evidence type="ECO:0000259" key="10">
    <source>
        <dbReference type="Pfam" id="PF12704"/>
    </source>
</evidence>
<keyword evidence="6 8" id="KW-1133">Transmembrane helix</keyword>
<evidence type="ECO:0000256" key="5">
    <source>
        <dbReference type="ARBA" id="ARBA00022692"/>
    </source>
</evidence>
<evidence type="ECO:0000256" key="1">
    <source>
        <dbReference type="ARBA" id="ARBA00004651"/>
    </source>
</evidence>
<dbReference type="InterPro" id="IPR011925">
    <property type="entry name" value="LolCE_TM"/>
</dbReference>
<evidence type="ECO:0000256" key="4">
    <source>
        <dbReference type="ARBA" id="ARBA00022475"/>
    </source>
</evidence>
<dbReference type="PANTHER" id="PTHR30489:SF0">
    <property type="entry name" value="LIPOPROTEIN-RELEASING SYSTEM TRANSMEMBRANE PROTEIN LOLE"/>
    <property type="match status" value="1"/>
</dbReference>
<evidence type="ECO:0000256" key="3">
    <source>
        <dbReference type="ARBA" id="ARBA00022448"/>
    </source>
</evidence>
<dbReference type="eggNOG" id="COG4591">
    <property type="taxonomic scope" value="Bacteria"/>
</dbReference>
<comment type="similarity">
    <text evidence="2">Belongs to the ABC-4 integral membrane protein family. LolC/E subfamily.</text>
</comment>
<feature type="transmembrane region" description="Helical" evidence="8">
    <location>
        <begin position="273"/>
        <end position="297"/>
    </location>
</feature>
<dbReference type="InterPro" id="IPR003838">
    <property type="entry name" value="ABC3_permease_C"/>
</dbReference>
<dbReference type="RefSeq" id="WP_013462365.1">
    <property type="nucleotide sequence ID" value="NC_014774.1"/>
</dbReference>
<keyword evidence="7 8" id="KW-0472">Membrane</keyword>
<keyword evidence="5 8" id="KW-0812">Transmembrane</keyword>
<reference evidence="12" key="1">
    <citation type="submission" date="2010-11" db="EMBL/GenBank/DDBJ databases">
        <title>Complete genome sequence of Candidatus Liberibacter solanacearum CLso-ZC1.</title>
        <authorList>
            <person name="Lin H."/>
            <person name="Doddapaneni H.V."/>
            <person name="Lou B."/>
            <person name="Civerolo E.L."/>
            <person name="Chen C."/>
            <person name="Duan Y."/>
            <person name="Zhou L."/>
            <person name="Glynn J."/>
        </authorList>
    </citation>
    <scope>NUCLEOTIDE SEQUENCE [LARGE SCALE GENOMIC DNA]</scope>
    <source>
        <strain evidence="12">CLso-ZC1</strain>
    </source>
</reference>
<keyword evidence="11" id="KW-0449">Lipoprotein</keyword>
<dbReference type="Proteomes" id="UP000007038">
    <property type="component" value="Chromosome"/>
</dbReference>